<evidence type="ECO:0000313" key="3">
    <source>
        <dbReference type="EMBL" id="MCF1714688.1"/>
    </source>
</evidence>
<feature type="signal peptide" evidence="1">
    <location>
        <begin position="1"/>
        <end position="22"/>
    </location>
</feature>
<feature type="domain" description="ThuA-like" evidence="2">
    <location>
        <begin position="35"/>
        <end position="243"/>
    </location>
</feature>
<dbReference type="Gene3D" id="3.40.50.880">
    <property type="match status" value="1"/>
</dbReference>
<reference evidence="3 4" key="1">
    <citation type="submission" date="2022-01" db="EMBL/GenBank/DDBJ databases">
        <title>Flavihumibacter sp. nov., isolated from sediment of a river.</title>
        <authorList>
            <person name="Liu H."/>
        </authorList>
    </citation>
    <scope>NUCLEOTIDE SEQUENCE [LARGE SCALE GENOMIC DNA]</scope>
    <source>
        <strain evidence="3 4">RY-1</strain>
    </source>
</reference>
<keyword evidence="1" id="KW-0732">Signal</keyword>
<evidence type="ECO:0000259" key="2">
    <source>
        <dbReference type="Pfam" id="PF06283"/>
    </source>
</evidence>
<name>A0ABS9BG74_9BACT</name>
<dbReference type="InterPro" id="IPR029010">
    <property type="entry name" value="ThuA-like"/>
</dbReference>
<organism evidence="3 4">
    <name type="scientific">Flavihumibacter fluminis</name>
    <dbReference type="NCBI Taxonomy" id="2909236"/>
    <lineage>
        <taxon>Bacteria</taxon>
        <taxon>Pseudomonadati</taxon>
        <taxon>Bacteroidota</taxon>
        <taxon>Chitinophagia</taxon>
        <taxon>Chitinophagales</taxon>
        <taxon>Chitinophagaceae</taxon>
        <taxon>Flavihumibacter</taxon>
    </lineage>
</organism>
<feature type="chain" id="PRO_5047449656" evidence="1">
    <location>
        <begin position="23"/>
        <end position="246"/>
    </location>
</feature>
<dbReference type="PANTHER" id="PTHR40469:SF2">
    <property type="entry name" value="GALACTOSE-BINDING DOMAIN-LIKE SUPERFAMILY PROTEIN"/>
    <property type="match status" value="1"/>
</dbReference>
<dbReference type="PANTHER" id="PTHR40469">
    <property type="entry name" value="SECRETED GLYCOSYL HYDROLASE"/>
    <property type="match status" value="1"/>
</dbReference>
<proteinExistence type="predicted"/>
<accession>A0ABS9BG74</accession>
<evidence type="ECO:0000313" key="4">
    <source>
        <dbReference type="Proteomes" id="UP001200145"/>
    </source>
</evidence>
<dbReference type="EMBL" id="JAKEVY010000002">
    <property type="protein sequence ID" value="MCF1714688.1"/>
    <property type="molecule type" value="Genomic_DNA"/>
</dbReference>
<dbReference type="Pfam" id="PF06283">
    <property type="entry name" value="ThuA"/>
    <property type="match status" value="1"/>
</dbReference>
<sequence>MKTILLWAMSPLLLLTAFFALPDQSGSPAKTENTILVFSATRGFRHASIPDGIKAIGTIAAKNNWKMVTTEDSSVFNTNNLKQFSAIILLNNTGNVFGPNEEAALQQYVRSGGGIIGIHAAADCEYDWPWYNQLIGGYFESHPAIQSATLIVKEKHPATAHLGSSWIHKDEWYNYKSVSPAIKVLLELDEKSYEGGKMGTSHPIAWYQEFDGGRLFYTGLGHTSEAYQDEKFLMHVAEGIRWAMRK</sequence>
<keyword evidence="4" id="KW-1185">Reference proteome</keyword>
<dbReference type="Proteomes" id="UP001200145">
    <property type="component" value="Unassembled WGS sequence"/>
</dbReference>
<dbReference type="InterPro" id="IPR029062">
    <property type="entry name" value="Class_I_gatase-like"/>
</dbReference>
<protein>
    <submittedName>
        <fullName evidence="3">ThuA domain-containing protein</fullName>
    </submittedName>
</protein>
<dbReference type="SUPFAM" id="SSF52317">
    <property type="entry name" value="Class I glutamine amidotransferase-like"/>
    <property type="match status" value="1"/>
</dbReference>
<dbReference type="RefSeq" id="WP_234865617.1">
    <property type="nucleotide sequence ID" value="NZ_JAKEVY010000002.1"/>
</dbReference>
<evidence type="ECO:0000256" key="1">
    <source>
        <dbReference type="SAM" id="SignalP"/>
    </source>
</evidence>
<gene>
    <name evidence="3" type="ORF">L0U88_08630</name>
</gene>
<comment type="caution">
    <text evidence="3">The sequence shown here is derived from an EMBL/GenBank/DDBJ whole genome shotgun (WGS) entry which is preliminary data.</text>
</comment>